<reference evidence="1" key="1">
    <citation type="journal article" date="2022" name="bioRxiv">
        <title>Sequencing and chromosome-scale assembly of the giantPleurodeles waltlgenome.</title>
        <authorList>
            <person name="Brown T."/>
            <person name="Elewa A."/>
            <person name="Iarovenko S."/>
            <person name="Subramanian E."/>
            <person name="Araus A.J."/>
            <person name="Petzold A."/>
            <person name="Susuki M."/>
            <person name="Suzuki K.-i.T."/>
            <person name="Hayashi T."/>
            <person name="Toyoda A."/>
            <person name="Oliveira C."/>
            <person name="Osipova E."/>
            <person name="Leigh N.D."/>
            <person name="Simon A."/>
            <person name="Yun M.H."/>
        </authorList>
    </citation>
    <scope>NUCLEOTIDE SEQUENCE</scope>
    <source>
        <strain evidence="1">20211129_DDA</strain>
        <tissue evidence="1">Liver</tissue>
    </source>
</reference>
<name>A0AAV7MMD6_PLEWA</name>
<organism evidence="1 2">
    <name type="scientific">Pleurodeles waltl</name>
    <name type="common">Iberian ribbed newt</name>
    <dbReference type="NCBI Taxonomy" id="8319"/>
    <lineage>
        <taxon>Eukaryota</taxon>
        <taxon>Metazoa</taxon>
        <taxon>Chordata</taxon>
        <taxon>Craniata</taxon>
        <taxon>Vertebrata</taxon>
        <taxon>Euteleostomi</taxon>
        <taxon>Amphibia</taxon>
        <taxon>Batrachia</taxon>
        <taxon>Caudata</taxon>
        <taxon>Salamandroidea</taxon>
        <taxon>Salamandridae</taxon>
        <taxon>Pleurodelinae</taxon>
        <taxon>Pleurodeles</taxon>
    </lineage>
</organism>
<evidence type="ECO:0000313" key="1">
    <source>
        <dbReference type="EMBL" id="KAJ1104546.1"/>
    </source>
</evidence>
<keyword evidence="2" id="KW-1185">Reference proteome</keyword>
<proteinExistence type="predicted"/>
<dbReference type="EMBL" id="JANPWB010000013">
    <property type="protein sequence ID" value="KAJ1104546.1"/>
    <property type="molecule type" value="Genomic_DNA"/>
</dbReference>
<evidence type="ECO:0000313" key="2">
    <source>
        <dbReference type="Proteomes" id="UP001066276"/>
    </source>
</evidence>
<accession>A0AAV7MMD6</accession>
<gene>
    <name evidence="1" type="ORF">NDU88_001956</name>
</gene>
<dbReference type="AlphaFoldDB" id="A0AAV7MMD6"/>
<sequence length="99" mass="10690">MRGSSRALAPEESAAAVGPRRELYAADVGSGADPASYLADCNIAQLREHDVASLDQPIRIEETGYLDIWVMGDSLQETGSGDEEMCFIMSAGFRYRAVC</sequence>
<dbReference type="Proteomes" id="UP001066276">
    <property type="component" value="Chromosome 9"/>
</dbReference>
<protein>
    <submittedName>
        <fullName evidence="1">Uncharacterized protein</fullName>
    </submittedName>
</protein>
<comment type="caution">
    <text evidence="1">The sequence shown here is derived from an EMBL/GenBank/DDBJ whole genome shotgun (WGS) entry which is preliminary data.</text>
</comment>